<dbReference type="GO" id="GO:0005886">
    <property type="term" value="C:plasma membrane"/>
    <property type="evidence" value="ECO:0007669"/>
    <property type="project" value="UniProtKB-SubCell"/>
</dbReference>
<evidence type="ECO:0000256" key="5">
    <source>
        <dbReference type="ARBA" id="ARBA00022989"/>
    </source>
</evidence>
<dbReference type="InterPro" id="IPR004089">
    <property type="entry name" value="MCPsignal_dom"/>
</dbReference>
<dbReference type="PANTHER" id="PTHR32089">
    <property type="entry name" value="METHYL-ACCEPTING CHEMOTAXIS PROTEIN MCPB"/>
    <property type="match status" value="1"/>
</dbReference>
<keyword evidence="6 12" id="KW-0472">Membrane</keyword>
<dbReference type="PROSITE" id="PS50885">
    <property type="entry name" value="HAMP"/>
    <property type="match status" value="2"/>
</dbReference>
<feature type="domain" description="HAMP" evidence="14">
    <location>
        <begin position="680"/>
        <end position="732"/>
    </location>
</feature>
<dbReference type="CDD" id="cd06225">
    <property type="entry name" value="HAMP"/>
    <property type="match status" value="1"/>
</dbReference>
<dbReference type="InterPro" id="IPR029151">
    <property type="entry name" value="Sensor-like_sf"/>
</dbReference>
<dbReference type="OrthoDB" id="8523at2157"/>
<dbReference type="CDD" id="cd18774">
    <property type="entry name" value="PDC2_HK_sensor"/>
    <property type="match status" value="1"/>
</dbReference>
<feature type="coiled-coil region" evidence="10">
    <location>
        <begin position="822"/>
        <end position="856"/>
    </location>
</feature>
<dbReference type="Pfam" id="PF00672">
    <property type="entry name" value="HAMP"/>
    <property type="match status" value="1"/>
</dbReference>
<feature type="compositionally biased region" description="Low complexity" evidence="11">
    <location>
        <begin position="1062"/>
        <end position="1080"/>
    </location>
</feature>
<keyword evidence="16" id="KW-1185">Reference proteome</keyword>
<dbReference type="Proteomes" id="UP000066737">
    <property type="component" value="Chromosome I"/>
</dbReference>
<dbReference type="GO" id="GO:0006935">
    <property type="term" value="P:chemotaxis"/>
    <property type="evidence" value="ECO:0007669"/>
    <property type="project" value="UniProtKB-KW"/>
</dbReference>
<dbReference type="STRING" id="1407499.HHUB_2091"/>
<keyword evidence="2" id="KW-1003">Cell membrane</keyword>
<keyword evidence="4 12" id="KW-0812">Transmembrane</keyword>
<dbReference type="Gene3D" id="1.10.287.950">
    <property type="entry name" value="Methyl-accepting chemotaxis protein"/>
    <property type="match status" value="1"/>
</dbReference>
<dbReference type="PROSITE" id="PS50111">
    <property type="entry name" value="CHEMOTAXIS_TRANSDUC_2"/>
    <property type="match status" value="1"/>
</dbReference>
<evidence type="ECO:0000259" key="13">
    <source>
        <dbReference type="PROSITE" id="PS50111"/>
    </source>
</evidence>
<name>A0A0U5CXF7_9EURY</name>
<dbReference type="GO" id="GO:0007165">
    <property type="term" value="P:signal transduction"/>
    <property type="evidence" value="ECO:0007669"/>
    <property type="project" value="UniProtKB-KW"/>
</dbReference>
<dbReference type="InterPro" id="IPR003660">
    <property type="entry name" value="HAMP_dom"/>
</dbReference>
<evidence type="ECO:0000313" key="16">
    <source>
        <dbReference type="Proteomes" id="UP000066737"/>
    </source>
</evidence>
<evidence type="ECO:0000256" key="8">
    <source>
        <dbReference type="ARBA" id="ARBA00029447"/>
    </source>
</evidence>
<dbReference type="Pfam" id="PF02743">
    <property type="entry name" value="dCache_1"/>
    <property type="match status" value="1"/>
</dbReference>
<dbReference type="Gene3D" id="3.30.450.20">
    <property type="entry name" value="PAS domain"/>
    <property type="match status" value="2"/>
</dbReference>
<accession>A0A0U5CXF7</accession>
<evidence type="ECO:0000256" key="2">
    <source>
        <dbReference type="ARBA" id="ARBA00022475"/>
    </source>
</evidence>
<feature type="region of interest" description="Disordered" evidence="11">
    <location>
        <begin position="1042"/>
        <end position="1080"/>
    </location>
</feature>
<comment type="subcellular location">
    <subcellularLocation>
        <location evidence="1">Cell membrane</location>
        <topology evidence="1">Multi-pass membrane protein</topology>
    </subcellularLocation>
</comment>
<dbReference type="Gene3D" id="6.10.340.10">
    <property type="match status" value="1"/>
</dbReference>
<feature type="domain" description="Methyl-accepting transducer" evidence="13">
    <location>
        <begin position="751"/>
        <end position="987"/>
    </location>
</feature>
<evidence type="ECO:0000256" key="7">
    <source>
        <dbReference type="ARBA" id="ARBA00023224"/>
    </source>
</evidence>
<gene>
    <name evidence="15" type="primary">htr39</name>
    <name evidence="15" type="ORF">HHUB_2091</name>
</gene>
<evidence type="ECO:0000256" key="12">
    <source>
        <dbReference type="SAM" id="Phobius"/>
    </source>
</evidence>
<proteinExistence type="inferred from homology"/>
<feature type="transmembrane region" description="Helical" evidence="12">
    <location>
        <begin position="523"/>
        <end position="543"/>
    </location>
</feature>
<feature type="coiled-coil region" evidence="10">
    <location>
        <begin position="717"/>
        <end position="747"/>
    </location>
</feature>
<feature type="domain" description="HAMP" evidence="14">
    <location>
        <begin position="544"/>
        <end position="597"/>
    </location>
</feature>
<keyword evidence="10" id="KW-0175">Coiled coil</keyword>
<dbReference type="SUPFAM" id="SSF58104">
    <property type="entry name" value="Methyl-accepting chemotaxis protein (MCP) signaling domain"/>
    <property type="match status" value="1"/>
</dbReference>
<evidence type="ECO:0000256" key="3">
    <source>
        <dbReference type="ARBA" id="ARBA00022500"/>
    </source>
</evidence>
<keyword evidence="5 12" id="KW-1133">Transmembrane helix</keyword>
<keyword evidence="3" id="KW-0145">Chemotaxis</keyword>
<evidence type="ECO:0000259" key="14">
    <source>
        <dbReference type="PROSITE" id="PS50885"/>
    </source>
</evidence>
<keyword evidence="7 9" id="KW-0807">Transducer</keyword>
<evidence type="ECO:0000256" key="6">
    <source>
        <dbReference type="ARBA" id="ARBA00023136"/>
    </source>
</evidence>
<dbReference type="InterPro" id="IPR033479">
    <property type="entry name" value="dCache_1"/>
</dbReference>
<evidence type="ECO:0000256" key="1">
    <source>
        <dbReference type="ARBA" id="ARBA00004651"/>
    </source>
</evidence>
<dbReference type="KEGG" id="hhb:Hhub_2091"/>
<dbReference type="SMART" id="SM00283">
    <property type="entry name" value="MA"/>
    <property type="match status" value="1"/>
</dbReference>
<dbReference type="GeneID" id="26658754"/>
<evidence type="ECO:0000256" key="10">
    <source>
        <dbReference type="SAM" id="Coils"/>
    </source>
</evidence>
<evidence type="ECO:0000256" key="11">
    <source>
        <dbReference type="SAM" id="MobiDB-lite"/>
    </source>
</evidence>
<reference evidence="16" key="1">
    <citation type="journal article" date="2016" name="Environ. Microbiol.">
        <title>The complete genome of a viable archaeum isolated from 123-million-year-old rock salt.</title>
        <authorList>
            <person name="Jaakkola S.T."/>
            <person name="Pfeiffer F."/>
            <person name="Ravantti J.J."/>
            <person name="Guo Q."/>
            <person name="Liu Y."/>
            <person name="Chen X."/>
            <person name="Ma H."/>
            <person name="Yang C."/>
            <person name="Oksanen H.M."/>
            <person name="Bamford D.H."/>
        </authorList>
    </citation>
    <scope>NUCLEOTIDE SEQUENCE</scope>
    <source>
        <strain evidence="16">JI20-1</strain>
    </source>
</reference>
<sequence length="1080" mass="115318">MKIRTKLIALCLVISLVPVSAVGVTGLQNMESVGSYAQQESTTQLEDQITGELNGTVHSRQAEFQNLLNVRSVDARSLSESTPVQNYEAANAGEMELIREQSQRQVGYVALQMHSTVETTKQQLLDDQYDGQSWGALSASEQQAVKDEVEQRLFGTSGDFTQSSGTLAEAMQPGYIGDTGYAYVTDLDSRVVAHHSLEDGYSLREDAGLTVFDDIGSTVESDEAIRNGEEWGVAEYGWEDTTQAGNPVEQKFIAYTYHEDFDWVLAPNVYYYELQTSAVADARDGIRDSFRSYMESRTVTVGDEERPAYDEIVLTDDTGDGVVRAHRTADGTVATETVKDTSYADTDWYAETESLPNGEVHVSDVQTVDGEQVVYIATPVYYDGEVAGVVSLRFDYSIISDIATDITVGDSGYLSVVAGDGTVLSHPNESVVASGASITSESYGGTLAGDAANTVLAGDTGLRTFERTAADGSTERFYAAYAPLEFGDRQLALLGTVPATDVTGPADALAAAVDSRTTDARNLLLLLVAVVIVAVVALGYYAARYFSRPIEAVRDQATALSQGRFEDGTDVDAPDDEIGELVDAFEDMRRNLRRQVAQLRDVSTGLEQGELDQDVDTDLPGEFGAIMTELDGGIDRLQVGFDEIRATSGRIREGDLDSDVDTDLPGEYGAVLTDLDAGVQQLSGSFDQLGEVSRQLREGDLDQDIDTDLPGQYGEVMVDLEAGVEELEASLAEVREVAEKFAELSDETAASAEEIKSASQETAQAVEQIASGADQQTEQLQSVSHEMNDLSATIEEVASSSEDVVATANEAVELADRGRDHAADATDEISAIESEADEAVQQVEELDDQIEEINEIVGLITDIAEQTNLLALNASIEAARAGEAGEGFAVVANEIKTLAAEAGDATDEVEALIDEIQDSTDATVEDMQSMQHRVETGSETIAGAIEMFDDIAEAVTDAGRGVEEISDATEDQAVSTEEVVAMVDEVSSVSEESAAEASNVSAATEEQTAAIDEVTTNIQNVSQSAQSLQTLVAQFDVADDAGTAGESYEPSEREFDFDADGADQGAATDGGNADADPADD</sequence>
<evidence type="ECO:0000313" key="15">
    <source>
        <dbReference type="EMBL" id="CQH54488.1"/>
    </source>
</evidence>
<evidence type="ECO:0000256" key="9">
    <source>
        <dbReference type="PROSITE-ProRule" id="PRU00284"/>
    </source>
</evidence>
<dbReference type="SUPFAM" id="SSF103190">
    <property type="entry name" value="Sensory domain-like"/>
    <property type="match status" value="1"/>
</dbReference>
<organism evidence="15 16">
    <name type="scientific">Halobacterium hubeiense</name>
    <dbReference type="NCBI Taxonomy" id="1407499"/>
    <lineage>
        <taxon>Archaea</taxon>
        <taxon>Methanobacteriati</taxon>
        <taxon>Methanobacteriota</taxon>
        <taxon>Stenosarchaea group</taxon>
        <taxon>Halobacteria</taxon>
        <taxon>Halobacteriales</taxon>
        <taxon>Halobacteriaceae</taxon>
        <taxon>Halobacterium</taxon>
    </lineage>
</organism>
<dbReference type="CDD" id="cd11386">
    <property type="entry name" value="MCP_signal"/>
    <property type="match status" value="1"/>
</dbReference>
<dbReference type="RefSeq" id="WP_059056532.1">
    <property type="nucleotide sequence ID" value="NZ_CEML01000002.1"/>
</dbReference>
<dbReference type="Pfam" id="PF00015">
    <property type="entry name" value="MCPsignal"/>
    <property type="match status" value="1"/>
</dbReference>
<protein>
    <submittedName>
        <fullName evidence="15">Transducer protein Htr39</fullName>
    </submittedName>
</protein>
<comment type="similarity">
    <text evidence="8">Belongs to the methyl-accepting chemotaxis (MCP) protein family.</text>
</comment>
<dbReference type="EMBL" id="LN831302">
    <property type="protein sequence ID" value="CQH54488.1"/>
    <property type="molecule type" value="Genomic_DNA"/>
</dbReference>
<dbReference type="PANTHER" id="PTHR32089:SF112">
    <property type="entry name" value="LYSOZYME-LIKE PROTEIN-RELATED"/>
    <property type="match status" value="1"/>
</dbReference>
<dbReference type="SMART" id="SM00304">
    <property type="entry name" value="HAMP"/>
    <property type="match status" value="2"/>
</dbReference>
<dbReference type="AlphaFoldDB" id="A0A0U5CXF7"/>
<evidence type="ECO:0000256" key="4">
    <source>
        <dbReference type="ARBA" id="ARBA00022692"/>
    </source>
</evidence>